<dbReference type="HAMAP" id="MF_00114">
    <property type="entry name" value="DeoC_type1"/>
    <property type="match status" value="1"/>
</dbReference>
<dbReference type="PATRIC" id="fig|748449.3.peg.1810"/>
<dbReference type="KEGG" id="hhl:Halha_1880"/>
<dbReference type="Gene3D" id="3.20.20.70">
    <property type="entry name" value="Aldolase class I"/>
    <property type="match status" value="1"/>
</dbReference>
<reference evidence="9" key="1">
    <citation type="submission" date="2012-02" db="EMBL/GenBank/DDBJ databases">
        <title>The complete genome of Halobacteroides halobius DSM 5150.</title>
        <authorList>
            <person name="Lucas S."/>
            <person name="Copeland A."/>
            <person name="Lapidus A."/>
            <person name="Glavina del Rio T."/>
            <person name="Dalin E."/>
            <person name="Tice H."/>
            <person name="Bruce D."/>
            <person name="Goodwin L."/>
            <person name="Pitluck S."/>
            <person name="Peters L."/>
            <person name="Mikhailova N."/>
            <person name="Gu W."/>
            <person name="Kyrpides N."/>
            <person name="Mavromatis K."/>
            <person name="Ivanova N."/>
            <person name="Brettin T."/>
            <person name="Detter J.C."/>
            <person name="Han C."/>
            <person name="Larimer F."/>
            <person name="Land M."/>
            <person name="Hauser L."/>
            <person name="Markowitz V."/>
            <person name="Cheng J.-F."/>
            <person name="Hugenholtz P."/>
            <person name="Woyke T."/>
            <person name="Wu D."/>
            <person name="Tindall B."/>
            <person name="Pomrenke H."/>
            <person name="Brambilla E."/>
            <person name="Klenk H.-P."/>
            <person name="Eisen J.A."/>
        </authorList>
    </citation>
    <scope>NUCLEOTIDE SEQUENCE [LARGE SCALE GENOMIC DNA]</scope>
    <source>
        <strain evidence="9">ATCC 35273 / DSM 5150 / MD-1</strain>
    </source>
</reference>
<accession>L0K9X1</accession>
<evidence type="ECO:0000256" key="1">
    <source>
        <dbReference type="ARBA" id="ARBA00010936"/>
    </source>
</evidence>
<dbReference type="FunFam" id="3.20.20.70:FF:000044">
    <property type="entry name" value="Deoxyribose-phosphate aldolase"/>
    <property type="match status" value="1"/>
</dbReference>
<dbReference type="Proteomes" id="UP000010880">
    <property type="component" value="Chromosome"/>
</dbReference>
<dbReference type="InterPro" id="IPR028581">
    <property type="entry name" value="DeoC_typeI"/>
</dbReference>
<dbReference type="GO" id="GO:0009264">
    <property type="term" value="P:deoxyribonucleotide catabolic process"/>
    <property type="evidence" value="ECO:0007669"/>
    <property type="project" value="UniProtKB-UniRule"/>
</dbReference>
<dbReference type="PANTHER" id="PTHR10889">
    <property type="entry name" value="DEOXYRIBOSE-PHOSPHATE ALDOLASE"/>
    <property type="match status" value="1"/>
</dbReference>
<dbReference type="AlphaFoldDB" id="L0K9X1"/>
<dbReference type="STRING" id="748449.Halha_1880"/>
<feature type="active site" description="Schiff-base intermediate with acetaldehyde" evidence="7">
    <location>
        <position position="162"/>
    </location>
</feature>
<comment type="pathway">
    <text evidence="7">Carbohydrate degradation; 2-deoxy-D-ribose 1-phosphate degradation; D-glyceraldehyde 3-phosphate and acetaldehyde from 2-deoxy-alpha-D-ribose 1-phosphate: step 2/2.</text>
</comment>
<dbReference type="GO" id="GO:0004139">
    <property type="term" value="F:deoxyribose-phosphate aldolase activity"/>
    <property type="evidence" value="ECO:0007669"/>
    <property type="project" value="UniProtKB-UniRule"/>
</dbReference>
<dbReference type="EMBL" id="CP003359">
    <property type="protein sequence ID" value="AGB41791.1"/>
    <property type="molecule type" value="Genomic_DNA"/>
</dbReference>
<evidence type="ECO:0000313" key="9">
    <source>
        <dbReference type="Proteomes" id="UP000010880"/>
    </source>
</evidence>
<evidence type="ECO:0000256" key="7">
    <source>
        <dbReference type="HAMAP-Rule" id="MF_00114"/>
    </source>
</evidence>
<evidence type="ECO:0000256" key="5">
    <source>
        <dbReference type="ARBA" id="ARBA00048791"/>
    </source>
</evidence>
<comment type="catalytic activity">
    <reaction evidence="5 7">
        <text>2-deoxy-D-ribose 5-phosphate = D-glyceraldehyde 3-phosphate + acetaldehyde</text>
        <dbReference type="Rhea" id="RHEA:12821"/>
        <dbReference type="ChEBI" id="CHEBI:15343"/>
        <dbReference type="ChEBI" id="CHEBI:59776"/>
        <dbReference type="ChEBI" id="CHEBI:62877"/>
        <dbReference type="EC" id="4.1.2.4"/>
    </reaction>
</comment>
<feature type="active site" description="Proton donor/acceptor" evidence="7">
    <location>
        <position position="94"/>
    </location>
</feature>
<dbReference type="GO" id="GO:0005737">
    <property type="term" value="C:cytoplasm"/>
    <property type="evidence" value="ECO:0007669"/>
    <property type="project" value="UniProtKB-SubCell"/>
</dbReference>
<keyword evidence="3 7" id="KW-0456">Lyase</keyword>
<keyword evidence="2 7" id="KW-0963">Cytoplasm</keyword>
<dbReference type="SUPFAM" id="SSF51569">
    <property type="entry name" value="Aldolase"/>
    <property type="match status" value="1"/>
</dbReference>
<protein>
    <recommendedName>
        <fullName evidence="7">Deoxyribose-phosphate aldolase</fullName>
        <shortName evidence="7">DERA</shortName>
        <ecNumber evidence="7">4.1.2.4</ecNumber>
    </recommendedName>
    <alternativeName>
        <fullName evidence="7">2-deoxy-D-ribose 5-phosphate aldolase</fullName>
    </alternativeName>
    <alternativeName>
        <fullName evidence="7">Phosphodeoxyriboaldolase</fullName>
        <shortName evidence="7">Deoxyriboaldolase</shortName>
    </alternativeName>
</protein>
<evidence type="ECO:0000256" key="3">
    <source>
        <dbReference type="ARBA" id="ARBA00023239"/>
    </source>
</evidence>
<keyword evidence="9" id="KW-1185">Reference proteome</keyword>
<evidence type="ECO:0000256" key="4">
    <source>
        <dbReference type="ARBA" id="ARBA00023270"/>
    </source>
</evidence>
<dbReference type="GO" id="GO:0006018">
    <property type="term" value="P:2-deoxyribose 1-phosphate catabolic process"/>
    <property type="evidence" value="ECO:0007669"/>
    <property type="project" value="UniProtKB-UniRule"/>
</dbReference>
<sequence>MAIKPKDMVKVVDYTILDPTVTVSEVKKICEEAKEYNLVAVCVNPCFVPLAAQLLKDSSVKVSTVIGFPLGASTAKTKAYETKDALDNGAQEIEVVIRTGDIKKKNWNAIRETVKPVIEATKLSGVSKDIITKAIVEISYLEEEEIIAVSKLLREIRVDFIKTSTGFGPQEVADLEDVALIRKIVGRSIGVETYGGVKGFDDAIEKLDAGANRIGTKNAIEVVRSRED</sequence>
<dbReference type="RefSeq" id="WP_015327507.1">
    <property type="nucleotide sequence ID" value="NC_019978.1"/>
</dbReference>
<evidence type="ECO:0000256" key="6">
    <source>
        <dbReference type="ARBA" id="ARBA00056337"/>
    </source>
</evidence>
<dbReference type="UniPathway" id="UPA00002">
    <property type="reaction ID" value="UER00468"/>
</dbReference>
<evidence type="ECO:0000313" key="8">
    <source>
        <dbReference type="EMBL" id="AGB41791.1"/>
    </source>
</evidence>
<dbReference type="CDD" id="cd00959">
    <property type="entry name" value="DeoC"/>
    <property type="match status" value="1"/>
</dbReference>
<organism evidence="8 9">
    <name type="scientific">Halobacteroides halobius (strain ATCC 35273 / DSM 5150 / MD-1)</name>
    <dbReference type="NCBI Taxonomy" id="748449"/>
    <lineage>
        <taxon>Bacteria</taxon>
        <taxon>Bacillati</taxon>
        <taxon>Bacillota</taxon>
        <taxon>Clostridia</taxon>
        <taxon>Halanaerobiales</taxon>
        <taxon>Halobacteroidaceae</taxon>
        <taxon>Halobacteroides</taxon>
    </lineage>
</organism>
<dbReference type="PANTHER" id="PTHR10889:SF1">
    <property type="entry name" value="DEOXYRIBOSE-PHOSPHATE ALDOLASE"/>
    <property type="match status" value="1"/>
</dbReference>
<comment type="subcellular location">
    <subcellularLocation>
        <location evidence="7">Cytoplasm</location>
    </subcellularLocation>
</comment>
<comment type="similarity">
    <text evidence="1 7">Belongs to the DeoC/FbaB aldolase family. DeoC type 1 subfamily.</text>
</comment>
<evidence type="ECO:0000256" key="2">
    <source>
        <dbReference type="ARBA" id="ARBA00022490"/>
    </source>
</evidence>
<dbReference type="OrthoDB" id="9778711at2"/>
<dbReference type="InterPro" id="IPR002915">
    <property type="entry name" value="DeoC/FbaB/LacD_aldolase"/>
</dbReference>
<name>L0K9X1_HALHC</name>
<dbReference type="eggNOG" id="COG0274">
    <property type="taxonomic scope" value="Bacteria"/>
</dbReference>
<comment type="caution">
    <text evidence="7">Lacks conserved residue(s) required for the propagation of feature annotation.</text>
</comment>
<dbReference type="EC" id="4.1.2.4" evidence="7"/>
<keyword evidence="4 7" id="KW-0704">Schiff base</keyword>
<dbReference type="HOGENOM" id="CLU_053595_0_2_9"/>
<dbReference type="InterPro" id="IPR013785">
    <property type="entry name" value="Aldolase_TIM"/>
</dbReference>
<gene>
    <name evidence="7" type="primary">deoC</name>
    <name evidence="8" type="ordered locus">Halha_1880</name>
</gene>
<dbReference type="GO" id="GO:0016052">
    <property type="term" value="P:carbohydrate catabolic process"/>
    <property type="evidence" value="ECO:0007669"/>
    <property type="project" value="TreeGrafter"/>
</dbReference>
<dbReference type="Pfam" id="PF01791">
    <property type="entry name" value="DeoC"/>
    <property type="match status" value="1"/>
</dbReference>
<dbReference type="NCBIfam" id="TIGR00126">
    <property type="entry name" value="deoC"/>
    <property type="match status" value="1"/>
</dbReference>
<dbReference type="InterPro" id="IPR011343">
    <property type="entry name" value="DeoC"/>
</dbReference>
<dbReference type="SMART" id="SM01133">
    <property type="entry name" value="DeoC"/>
    <property type="match status" value="1"/>
</dbReference>
<dbReference type="PIRSF" id="PIRSF001357">
    <property type="entry name" value="DeoC"/>
    <property type="match status" value="1"/>
</dbReference>
<comment type="function">
    <text evidence="6 7">Catalyzes a reversible aldol reaction between acetaldehyde and D-glyceraldehyde 3-phosphate to generate 2-deoxy-D-ribose 5-phosphate.</text>
</comment>
<proteinExistence type="inferred from homology"/>